<accession>A0AA41Q6Y4</accession>
<sequence>MKRTTLSLAVAVAVLVLIAGIATLTKPSSGNAAAPAAAKQVPVQRADAVCPQIRATPGAATLYSAVAPGGGADAAGGEAVLAKVADKAEQPGRLDAVGKPKSVLLDQPEIEALGWTASGAYAPGFAAQSTTRLGAGPGRGLSGAVCQAPGTDHWFVGTSNAENREAYLYLSNSTNVSAQIDVELYGPDGQVQAEGGRSLVFPPGKSDNIRLKTLAPNGEVAAVHVLVRSGRIAAAVRDQNGAAGTDWVPQAGRPGRSFVVPGLPQDATNVTLVMYGASDTDTDVGIQLAGKASTFTPAGFESATVKRGRTTVVDLGDITKGEAAALKLTASRADILVGVRVTRGSGETTDVAFLAPTPALTGRAVLADNRAGGTLGSLVYLTAPEGPAKVKLTSTPAAGDTATAEVDVPAGTTVAVPVPVPAGAAQFALTVEPQAGSGPVHAARMLSEQADKLPMFTIQGMSPARDSVALPTVRGDMAIMVPEEPAAKAKK</sequence>
<reference evidence="1" key="1">
    <citation type="submission" date="2022-01" db="EMBL/GenBank/DDBJ databases">
        <title>Genome-Based Taxonomic Classification of the Phylum Actinobacteria.</title>
        <authorList>
            <person name="Gao Y."/>
        </authorList>
    </citation>
    <scope>NUCLEOTIDE SEQUENCE</scope>
    <source>
        <strain evidence="1">KLBMP 8922</strain>
    </source>
</reference>
<gene>
    <name evidence="1" type="ORF">LZ495_36570</name>
</gene>
<keyword evidence="2" id="KW-1185">Reference proteome</keyword>
<dbReference type="RefSeq" id="WP_235057471.1">
    <property type="nucleotide sequence ID" value="NZ_JAKFHA010000037.1"/>
</dbReference>
<name>A0AA41Q6Y4_9ACTN</name>
<proteinExistence type="predicted"/>
<dbReference type="Pfam" id="PF18986">
    <property type="entry name" value="DUF5719"/>
    <property type="match status" value="1"/>
</dbReference>
<dbReference type="AlphaFoldDB" id="A0AA41Q6Y4"/>
<comment type="caution">
    <text evidence="1">The sequence shown here is derived from an EMBL/GenBank/DDBJ whole genome shotgun (WGS) entry which is preliminary data.</text>
</comment>
<evidence type="ECO:0000313" key="1">
    <source>
        <dbReference type="EMBL" id="MCF2532698.1"/>
    </source>
</evidence>
<dbReference type="Proteomes" id="UP001165378">
    <property type="component" value="Unassembled WGS sequence"/>
</dbReference>
<evidence type="ECO:0000313" key="2">
    <source>
        <dbReference type="Proteomes" id="UP001165378"/>
    </source>
</evidence>
<dbReference type="InterPro" id="IPR043777">
    <property type="entry name" value="DUF5719"/>
</dbReference>
<protein>
    <submittedName>
        <fullName evidence="1">DUF5719 family protein</fullName>
    </submittedName>
</protein>
<organism evidence="1 2">
    <name type="scientific">Yinghuangia soli</name>
    <dbReference type="NCBI Taxonomy" id="2908204"/>
    <lineage>
        <taxon>Bacteria</taxon>
        <taxon>Bacillati</taxon>
        <taxon>Actinomycetota</taxon>
        <taxon>Actinomycetes</taxon>
        <taxon>Kitasatosporales</taxon>
        <taxon>Streptomycetaceae</taxon>
        <taxon>Yinghuangia</taxon>
    </lineage>
</organism>
<dbReference type="EMBL" id="JAKFHA010000037">
    <property type="protein sequence ID" value="MCF2532698.1"/>
    <property type="molecule type" value="Genomic_DNA"/>
</dbReference>